<accession>A0A397GHZ7</accession>
<gene>
    <name evidence="1" type="ORF">Glove_522g91</name>
</gene>
<dbReference type="Proteomes" id="UP000266861">
    <property type="component" value="Unassembled WGS sequence"/>
</dbReference>
<proteinExistence type="predicted"/>
<evidence type="ECO:0000313" key="2">
    <source>
        <dbReference type="Proteomes" id="UP000266861"/>
    </source>
</evidence>
<name>A0A397GHZ7_9GLOM</name>
<keyword evidence="2" id="KW-1185">Reference proteome</keyword>
<sequence>MCGWLFVAKAFFCYCNHKNSHKNGNNGQNATMASCLCKCKGHETPNCHF</sequence>
<comment type="caution">
    <text evidence="1">The sequence shown here is derived from an EMBL/GenBank/DDBJ whole genome shotgun (WGS) entry which is preliminary data.</text>
</comment>
<organism evidence="1 2">
    <name type="scientific">Diversispora epigaea</name>
    <dbReference type="NCBI Taxonomy" id="1348612"/>
    <lineage>
        <taxon>Eukaryota</taxon>
        <taxon>Fungi</taxon>
        <taxon>Fungi incertae sedis</taxon>
        <taxon>Mucoromycota</taxon>
        <taxon>Glomeromycotina</taxon>
        <taxon>Glomeromycetes</taxon>
        <taxon>Diversisporales</taxon>
        <taxon>Diversisporaceae</taxon>
        <taxon>Diversispora</taxon>
    </lineage>
</organism>
<dbReference type="AlphaFoldDB" id="A0A397GHZ7"/>
<reference evidence="1 2" key="1">
    <citation type="submission" date="2018-08" db="EMBL/GenBank/DDBJ databases">
        <title>Genome and evolution of the arbuscular mycorrhizal fungus Diversispora epigaea (formerly Glomus versiforme) and its bacterial endosymbionts.</title>
        <authorList>
            <person name="Sun X."/>
            <person name="Fei Z."/>
            <person name="Harrison M."/>
        </authorList>
    </citation>
    <scope>NUCLEOTIDE SEQUENCE [LARGE SCALE GENOMIC DNA]</scope>
    <source>
        <strain evidence="1 2">IT104</strain>
    </source>
</reference>
<evidence type="ECO:0000313" key="1">
    <source>
        <dbReference type="EMBL" id="RHZ49328.1"/>
    </source>
</evidence>
<protein>
    <submittedName>
        <fullName evidence="1">Uncharacterized protein</fullName>
    </submittedName>
</protein>
<dbReference type="EMBL" id="PQFF01000451">
    <property type="protein sequence ID" value="RHZ49328.1"/>
    <property type="molecule type" value="Genomic_DNA"/>
</dbReference>